<name>A0A6J2XGU4_SITOR</name>
<dbReference type="InParanoid" id="A0A6J2XGU4"/>
<sequence>MISDISSSSSSLTSSSSSSDEENLPQPRPKNENYVEQTVPQYNNTVFLEHFRVSRNVFQGIVERFRQSDQFNIGHSGGFGKLDAEYHILVFLWFAGHQTASFRDVSDRFNISISSLFRIIKRVTAFLSNLGRDLITWPSNEEKNIIEGHFEARGFPGVVGVIDGSHIKIDKPSEDADSYLNRKHFFSIQMQVVCDHQRKIRDIFIGYPGSVHDSRVFRTSPLSTQLEEKCGRNRYILGDSGYPCTRYLLTPYRDRGELTAVQSNYNRKLASSRYIIEHCFGILKQKFRQLYHVKFRSIEDICHFIRACCVLHNLALNDEFPVEEGPNLNEGGNEEVLLEIEGDGHYDDRNGLEMRNYVSRMLNF</sequence>
<evidence type="ECO:0000256" key="5">
    <source>
        <dbReference type="ARBA" id="ARBA00022723"/>
    </source>
</evidence>
<dbReference type="GO" id="GO:0004518">
    <property type="term" value="F:nuclease activity"/>
    <property type="evidence" value="ECO:0007669"/>
    <property type="project" value="UniProtKB-KW"/>
</dbReference>
<gene>
    <name evidence="11" type="primary">LOC115878121</name>
</gene>
<dbReference type="GO" id="GO:0005634">
    <property type="term" value="C:nucleus"/>
    <property type="evidence" value="ECO:0007669"/>
    <property type="project" value="UniProtKB-SubCell"/>
</dbReference>
<protein>
    <submittedName>
        <fullName evidence="11">Nuclease HARBI1</fullName>
    </submittedName>
</protein>
<comment type="cofactor">
    <cofactor evidence="1">
        <name>a divalent metal cation</name>
        <dbReference type="ChEBI" id="CHEBI:60240"/>
    </cofactor>
</comment>
<keyword evidence="10" id="KW-1185">Reference proteome</keyword>
<comment type="similarity">
    <text evidence="3">Belongs to the HARBI1 family.</text>
</comment>
<evidence type="ECO:0000256" key="6">
    <source>
        <dbReference type="ARBA" id="ARBA00022801"/>
    </source>
</evidence>
<dbReference type="KEGG" id="soy:115878121"/>
<keyword evidence="5" id="KW-0479">Metal-binding</keyword>
<evidence type="ECO:0000256" key="1">
    <source>
        <dbReference type="ARBA" id="ARBA00001968"/>
    </source>
</evidence>
<dbReference type="PANTHER" id="PTHR22930">
    <property type="match status" value="1"/>
</dbReference>
<evidence type="ECO:0000256" key="8">
    <source>
        <dbReference type="SAM" id="MobiDB-lite"/>
    </source>
</evidence>
<evidence type="ECO:0000259" key="9">
    <source>
        <dbReference type="Pfam" id="PF13359"/>
    </source>
</evidence>
<dbReference type="OrthoDB" id="6609348at2759"/>
<dbReference type="InterPro" id="IPR045249">
    <property type="entry name" value="HARBI1-like"/>
</dbReference>
<comment type="subcellular location">
    <subcellularLocation>
        <location evidence="2">Nucleus</location>
    </subcellularLocation>
</comment>
<feature type="compositionally biased region" description="Low complexity" evidence="8">
    <location>
        <begin position="1"/>
        <end position="18"/>
    </location>
</feature>
<dbReference type="Pfam" id="PF13359">
    <property type="entry name" value="DDE_Tnp_4"/>
    <property type="match status" value="1"/>
</dbReference>
<dbReference type="GO" id="GO:0016787">
    <property type="term" value="F:hydrolase activity"/>
    <property type="evidence" value="ECO:0007669"/>
    <property type="project" value="UniProtKB-KW"/>
</dbReference>
<dbReference type="GO" id="GO:0046872">
    <property type="term" value="F:metal ion binding"/>
    <property type="evidence" value="ECO:0007669"/>
    <property type="project" value="UniProtKB-KW"/>
</dbReference>
<evidence type="ECO:0000256" key="4">
    <source>
        <dbReference type="ARBA" id="ARBA00022722"/>
    </source>
</evidence>
<dbReference type="PANTHER" id="PTHR22930:SF85">
    <property type="entry name" value="GH03217P-RELATED"/>
    <property type="match status" value="1"/>
</dbReference>
<feature type="domain" description="DDE Tnp4" evidence="9">
    <location>
        <begin position="162"/>
        <end position="313"/>
    </location>
</feature>
<dbReference type="InterPro" id="IPR027806">
    <property type="entry name" value="HARBI1_dom"/>
</dbReference>
<reference evidence="11" key="1">
    <citation type="submission" date="2025-08" db="UniProtKB">
        <authorList>
            <consortium name="RefSeq"/>
        </authorList>
    </citation>
    <scope>IDENTIFICATION</scope>
    <source>
        <tissue evidence="11">Gonads</tissue>
    </source>
</reference>
<evidence type="ECO:0000256" key="2">
    <source>
        <dbReference type="ARBA" id="ARBA00004123"/>
    </source>
</evidence>
<proteinExistence type="inferred from homology"/>
<evidence type="ECO:0000313" key="11">
    <source>
        <dbReference type="RefSeq" id="XP_030750351.1"/>
    </source>
</evidence>
<evidence type="ECO:0000256" key="3">
    <source>
        <dbReference type="ARBA" id="ARBA00006958"/>
    </source>
</evidence>
<evidence type="ECO:0000256" key="7">
    <source>
        <dbReference type="ARBA" id="ARBA00023242"/>
    </source>
</evidence>
<dbReference type="GeneID" id="115878121"/>
<dbReference type="RefSeq" id="XP_030750351.1">
    <property type="nucleotide sequence ID" value="XM_030894491.1"/>
</dbReference>
<dbReference type="Proteomes" id="UP000504635">
    <property type="component" value="Unplaced"/>
</dbReference>
<keyword evidence="4" id="KW-0540">Nuclease</keyword>
<keyword evidence="6" id="KW-0378">Hydrolase</keyword>
<organism evidence="10 11">
    <name type="scientific">Sitophilus oryzae</name>
    <name type="common">Rice weevil</name>
    <name type="synonym">Curculio oryzae</name>
    <dbReference type="NCBI Taxonomy" id="7048"/>
    <lineage>
        <taxon>Eukaryota</taxon>
        <taxon>Metazoa</taxon>
        <taxon>Ecdysozoa</taxon>
        <taxon>Arthropoda</taxon>
        <taxon>Hexapoda</taxon>
        <taxon>Insecta</taxon>
        <taxon>Pterygota</taxon>
        <taxon>Neoptera</taxon>
        <taxon>Endopterygota</taxon>
        <taxon>Coleoptera</taxon>
        <taxon>Polyphaga</taxon>
        <taxon>Cucujiformia</taxon>
        <taxon>Curculionidae</taxon>
        <taxon>Dryophthorinae</taxon>
        <taxon>Sitophilus</taxon>
    </lineage>
</organism>
<feature type="region of interest" description="Disordered" evidence="8">
    <location>
        <begin position="1"/>
        <end position="34"/>
    </location>
</feature>
<accession>A0A6J2XGU4</accession>
<evidence type="ECO:0000313" key="10">
    <source>
        <dbReference type="Proteomes" id="UP000504635"/>
    </source>
</evidence>
<keyword evidence="7" id="KW-0539">Nucleus</keyword>
<dbReference type="AlphaFoldDB" id="A0A6J2XGU4"/>